<dbReference type="Pfam" id="PF13160">
    <property type="entry name" value="DUF3995"/>
    <property type="match status" value="1"/>
</dbReference>
<protein>
    <recommendedName>
        <fullName evidence="4">DUF3995 domain-containing protein</fullName>
    </recommendedName>
</protein>
<organism evidence="2 3">
    <name type="scientific">Geodermatophilus obscurus</name>
    <dbReference type="NCBI Taxonomy" id="1861"/>
    <lineage>
        <taxon>Bacteria</taxon>
        <taxon>Bacillati</taxon>
        <taxon>Actinomycetota</taxon>
        <taxon>Actinomycetes</taxon>
        <taxon>Geodermatophilales</taxon>
        <taxon>Geodermatophilaceae</taxon>
        <taxon>Geodermatophilus</taxon>
    </lineage>
</organism>
<reference evidence="2 3" key="1">
    <citation type="submission" date="2016-12" db="EMBL/GenBank/DDBJ databases">
        <authorList>
            <person name="Song W.-J."/>
            <person name="Kurnit D.M."/>
        </authorList>
    </citation>
    <scope>NUCLEOTIDE SEQUENCE [LARGE SCALE GENOMIC DNA]</scope>
    <source>
        <strain evidence="2 3">DSM 43162</strain>
    </source>
</reference>
<proteinExistence type="predicted"/>
<accession>A0A1M7SZF1</accession>
<dbReference type="RefSeq" id="WP_072914920.1">
    <property type="nucleotide sequence ID" value="NZ_FRDM01000004.1"/>
</dbReference>
<evidence type="ECO:0008006" key="4">
    <source>
        <dbReference type="Google" id="ProtNLM"/>
    </source>
</evidence>
<feature type="transmembrane region" description="Helical" evidence="1">
    <location>
        <begin position="57"/>
        <end position="76"/>
    </location>
</feature>
<dbReference type="EMBL" id="FRDM01000004">
    <property type="protein sequence ID" value="SHN63816.1"/>
    <property type="molecule type" value="Genomic_DNA"/>
</dbReference>
<name>A0A1M7SZF1_9ACTN</name>
<keyword evidence="1" id="KW-0812">Transmembrane</keyword>
<dbReference type="Proteomes" id="UP000184428">
    <property type="component" value="Unassembled WGS sequence"/>
</dbReference>
<keyword evidence="1" id="KW-1133">Transmembrane helix</keyword>
<feature type="transmembrane region" description="Helical" evidence="1">
    <location>
        <begin position="12"/>
        <end position="37"/>
    </location>
</feature>
<evidence type="ECO:0000256" key="1">
    <source>
        <dbReference type="SAM" id="Phobius"/>
    </source>
</evidence>
<feature type="transmembrane region" description="Helical" evidence="1">
    <location>
        <begin position="88"/>
        <end position="115"/>
    </location>
</feature>
<feature type="transmembrane region" description="Helical" evidence="1">
    <location>
        <begin position="135"/>
        <end position="152"/>
    </location>
</feature>
<gene>
    <name evidence="2" type="ORF">SAMN05660350_01182</name>
</gene>
<sequence>MTDRSRLLTGSAYGAAVLAGLSAAVSAHWLAGGTWLLSTVGGAVEAQGRQGGAVVRAGLALVVVLKLALAGLALALAHPPAGRRLQRLVGTTALLAGGVLILYGGVLVAVGALALTGVLGEPADPTALRWHVLLWDPWFLLWGLLLVVAARFRRRLSRGSPTG</sequence>
<dbReference type="InterPro" id="IPR025058">
    <property type="entry name" value="DUF3995"/>
</dbReference>
<keyword evidence="1" id="KW-0472">Membrane</keyword>
<evidence type="ECO:0000313" key="3">
    <source>
        <dbReference type="Proteomes" id="UP000184428"/>
    </source>
</evidence>
<evidence type="ECO:0000313" key="2">
    <source>
        <dbReference type="EMBL" id="SHN63816.1"/>
    </source>
</evidence>
<dbReference type="AlphaFoldDB" id="A0A1M7SZF1"/>